<dbReference type="AlphaFoldDB" id="A0A937D673"/>
<protein>
    <submittedName>
        <fullName evidence="1">Uncharacterized protein</fullName>
    </submittedName>
</protein>
<reference evidence="1" key="1">
    <citation type="submission" date="2021-01" db="EMBL/GenBank/DDBJ databases">
        <title>Ramlibacter sp. strain AW1 16S ribosomal RNA gene Genome sequencing and assembly.</title>
        <authorList>
            <person name="Kang M."/>
        </authorList>
    </citation>
    <scope>NUCLEOTIDE SEQUENCE</scope>
    <source>
        <strain evidence="1">AW1</strain>
    </source>
</reference>
<proteinExistence type="predicted"/>
<gene>
    <name evidence="1" type="ORF">JI739_24115</name>
</gene>
<accession>A0A937D673</accession>
<name>A0A937D673_9BURK</name>
<evidence type="ECO:0000313" key="2">
    <source>
        <dbReference type="Proteomes" id="UP000613011"/>
    </source>
</evidence>
<evidence type="ECO:0000313" key="1">
    <source>
        <dbReference type="EMBL" id="MBL0423440.1"/>
    </source>
</evidence>
<dbReference type="RefSeq" id="WP_201686577.1">
    <property type="nucleotide sequence ID" value="NZ_JAEQNA010000018.1"/>
</dbReference>
<dbReference type="EMBL" id="JAEQNA010000018">
    <property type="protein sequence ID" value="MBL0423440.1"/>
    <property type="molecule type" value="Genomic_DNA"/>
</dbReference>
<sequence length="120" mass="13242">MPFIRHDDYLEAQTHALKRDGWTTAKLQAIGAEVRELHFVGTTGPIPPEKNRRNLKPEQLQALGALMLRLLSDLKFIEMVHGSKQRWQSEMSPCPVCRGGDASTATNETFNIAQGGGDAA</sequence>
<organism evidence="1 2">
    <name type="scientific">Ramlibacter aurantiacus</name>
    <dbReference type="NCBI Taxonomy" id="2801330"/>
    <lineage>
        <taxon>Bacteria</taxon>
        <taxon>Pseudomonadati</taxon>
        <taxon>Pseudomonadota</taxon>
        <taxon>Betaproteobacteria</taxon>
        <taxon>Burkholderiales</taxon>
        <taxon>Comamonadaceae</taxon>
        <taxon>Ramlibacter</taxon>
    </lineage>
</organism>
<keyword evidence="2" id="KW-1185">Reference proteome</keyword>
<comment type="caution">
    <text evidence="1">The sequence shown here is derived from an EMBL/GenBank/DDBJ whole genome shotgun (WGS) entry which is preliminary data.</text>
</comment>
<dbReference type="Proteomes" id="UP000613011">
    <property type="component" value="Unassembled WGS sequence"/>
</dbReference>